<proteinExistence type="predicted"/>
<evidence type="ECO:0000256" key="1">
    <source>
        <dbReference type="SAM" id="SignalP"/>
    </source>
</evidence>
<organism evidence="2 3">
    <name type="scientific">Listeria fleischmannii</name>
    <dbReference type="NCBI Taxonomy" id="1069827"/>
    <lineage>
        <taxon>Bacteria</taxon>
        <taxon>Bacillati</taxon>
        <taxon>Bacillota</taxon>
        <taxon>Bacilli</taxon>
        <taxon>Bacillales</taxon>
        <taxon>Listeriaceae</taxon>
        <taxon>Listeria</taxon>
    </lineage>
</organism>
<evidence type="ECO:0000313" key="3">
    <source>
        <dbReference type="Proteomes" id="UP000571128"/>
    </source>
</evidence>
<dbReference type="AlphaFoldDB" id="A0A841YH78"/>
<gene>
    <name evidence="2" type="ORF">HB844_11245</name>
</gene>
<evidence type="ECO:0000313" key="2">
    <source>
        <dbReference type="EMBL" id="MBC1399448.1"/>
    </source>
</evidence>
<dbReference type="Proteomes" id="UP000571128">
    <property type="component" value="Unassembled WGS sequence"/>
</dbReference>
<accession>A0A841YH78</accession>
<comment type="caution">
    <text evidence="2">The sequence shown here is derived from an EMBL/GenBank/DDBJ whole genome shotgun (WGS) entry which is preliminary data.</text>
</comment>
<protein>
    <submittedName>
        <fullName evidence="2">Lacticin RM</fullName>
    </submittedName>
</protein>
<dbReference type="RefSeq" id="WP_115096012.1">
    <property type="nucleotide sequence ID" value="NZ_JAARPY010000012.1"/>
</dbReference>
<reference evidence="2 3" key="1">
    <citation type="submission" date="2020-03" db="EMBL/GenBank/DDBJ databases">
        <title>Soil Listeria distribution.</title>
        <authorList>
            <person name="Liao J."/>
            <person name="Wiedmann M."/>
        </authorList>
    </citation>
    <scope>NUCLEOTIDE SEQUENCE [LARGE SCALE GENOMIC DNA]</scope>
    <source>
        <strain evidence="2 3">FSL L7-1645</strain>
    </source>
</reference>
<dbReference type="EMBL" id="JAARPY010000012">
    <property type="protein sequence ID" value="MBC1399448.1"/>
    <property type="molecule type" value="Genomic_DNA"/>
</dbReference>
<keyword evidence="1" id="KW-0732">Signal</keyword>
<feature type="chain" id="PRO_5032959704" evidence="1">
    <location>
        <begin position="26"/>
        <end position="171"/>
    </location>
</feature>
<feature type="signal peptide" evidence="1">
    <location>
        <begin position="1"/>
        <end position="25"/>
    </location>
</feature>
<name>A0A841YH78_9LIST</name>
<sequence>MKKISIVFCITTLSLVLTAPSFVYASEDIENQSKISTKEAISEIDSVGIEISEEENNEPNVRLLRAAAYKNKTFSYKRGGVAAWCKDFISFKYNGSTVKENAKWQEAGWLFPNVIRKKGIVNYQNGNTYKDYVGTKTYKIGTPTPWGDISVASFDRSDYYRIQANGKAYKK</sequence>